<dbReference type="AlphaFoldDB" id="A0A2K9J1R3"/>
<dbReference type="InterPro" id="IPR010998">
    <property type="entry name" value="Integrase_recombinase_N"/>
</dbReference>
<dbReference type="SUPFAM" id="SSF56349">
    <property type="entry name" value="DNA breaking-rejoining enzymes"/>
    <property type="match status" value="1"/>
</dbReference>
<name>A0A2K9J1R3_9BACI</name>
<dbReference type="InterPro" id="IPR013762">
    <property type="entry name" value="Integrase-like_cat_sf"/>
</dbReference>
<dbReference type="RefSeq" id="WP_101933704.1">
    <property type="nucleotide sequence ID" value="NZ_CP018622.1"/>
</dbReference>
<dbReference type="PROSITE" id="PS51900">
    <property type="entry name" value="CB"/>
    <property type="match status" value="1"/>
</dbReference>
<evidence type="ECO:0000256" key="1">
    <source>
        <dbReference type="ARBA" id="ARBA00008857"/>
    </source>
</evidence>
<dbReference type="Gene3D" id="1.10.443.10">
    <property type="entry name" value="Intergrase catalytic core"/>
    <property type="match status" value="1"/>
</dbReference>
<feature type="domain" description="Tyr recombinase" evidence="5">
    <location>
        <begin position="152"/>
        <end position="334"/>
    </location>
</feature>
<proteinExistence type="inferred from homology"/>
<evidence type="ECO:0000259" key="6">
    <source>
        <dbReference type="PROSITE" id="PS51900"/>
    </source>
</evidence>
<dbReference type="Proteomes" id="UP000234237">
    <property type="component" value="Chromosome"/>
</dbReference>
<keyword evidence="2 4" id="KW-0238">DNA-binding</keyword>
<gene>
    <name evidence="7" type="primary">xerC_3</name>
    <name evidence="7" type="ORF">A21D_02780</name>
</gene>
<organism evidence="7 8">
    <name type="scientific">Virgibacillus dokdonensis</name>
    <dbReference type="NCBI Taxonomy" id="302167"/>
    <lineage>
        <taxon>Bacteria</taxon>
        <taxon>Bacillati</taxon>
        <taxon>Bacillota</taxon>
        <taxon>Bacilli</taxon>
        <taxon>Bacillales</taxon>
        <taxon>Bacillaceae</taxon>
        <taxon>Virgibacillus</taxon>
    </lineage>
</organism>
<evidence type="ECO:0000256" key="3">
    <source>
        <dbReference type="ARBA" id="ARBA00023172"/>
    </source>
</evidence>
<evidence type="ECO:0000313" key="7">
    <source>
        <dbReference type="EMBL" id="AUJ25826.1"/>
    </source>
</evidence>
<dbReference type="EMBL" id="CP018622">
    <property type="protein sequence ID" value="AUJ25826.1"/>
    <property type="molecule type" value="Genomic_DNA"/>
</dbReference>
<dbReference type="InterPro" id="IPR044068">
    <property type="entry name" value="CB"/>
</dbReference>
<dbReference type="GO" id="GO:0015074">
    <property type="term" value="P:DNA integration"/>
    <property type="evidence" value="ECO:0007669"/>
    <property type="project" value="InterPro"/>
</dbReference>
<comment type="similarity">
    <text evidence="1">Belongs to the 'phage' integrase family.</text>
</comment>
<dbReference type="PANTHER" id="PTHR30349:SF41">
    <property type="entry name" value="INTEGRASE_RECOMBINASE PROTEIN MJ0367-RELATED"/>
    <property type="match status" value="1"/>
</dbReference>
<sequence length="349" mass="41182">MRRRLIKERVAKTKKKQDVTPYQGDEINIEEALEIFVRAKEAEGVRPRTIHAYHNHIGYLIDYFTEIKGVQKPFLDDLTSDLIREYITYQLTEKRRYEGEKGRKDKTVGLSPNTVNIRLRTLRTMCRFWYTEGLAAVNAMENVKLVRTDEQPEVPGLSDKQVQTVINSMDEKHYAEWRDKILILLLIDTGMRINEAVSLTLSDINFKDNMIVLSSERTKNRRYRDVPVSLDVIKLLLELNKESQEYFGSTEQIFLNAYGEPFNSDSFRKRLNRLKSELGMERLSPHMFRHTFARDYLLNGGDLFTLQKILDHADIKTTRKYIQMSKDHLRSQHKNYTPARKYLKRKPKM</sequence>
<dbReference type="GO" id="GO:0003677">
    <property type="term" value="F:DNA binding"/>
    <property type="evidence" value="ECO:0007669"/>
    <property type="project" value="UniProtKB-UniRule"/>
</dbReference>
<evidence type="ECO:0000256" key="2">
    <source>
        <dbReference type="ARBA" id="ARBA00023125"/>
    </source>
</evidence>
<dbReference type="Gene3D" id="1.10.150.130">
    <property type="match status" value="1"/>
</dbReference>
<dbReference type="Pfam" id="PF00589">
    <property type="entry name" value="Phage_integrase"/>
    <property type="match status" value="1"/>
</dbReference>
<evidence type="ECO:0000259" key="5">
    <source>
        <dbReference type="PROSITE" id="PS51898"/>
    </source>
</evidence>
<dbReference type="PANTHER" id="PTHR30349">
    <property type="entry name" value="PHAGE INTEGRASE-RELATED"/>
    <property type="match status" value="1"/>
</dbReference>
<feature type="domain" description="Core-binding (CB)" evidence="6">
    <location>
        <begin position="27"/>
        <end position="130"/>
    </location>
</feature>
<evidence type="ECO:0000313" key="8">
    <source>
        <dbReference type="Proteomes" id="UP000234237"/>
    </source>
</evidence>
<dbReference type="InterPro" id="IPR011010">
    <property type="entry name" value="DNA_brk_join_enz"/>
</dbReference>
<dbReference type="InterPro" id="IPR050090">
    <property type="entry name" value="Tyrosine_recombinase_XerCD"/>
</dbReference>
<accession>A0A2K9J1R3</accession>
<dbReference type="InterPro" id="IPR002104">
    <property type="entry name" value="Integrase_catalytic"/>
</dbReference>
<keyword evidence="3" id="KW-0233">DNA recombination</keyword>
<reference evidence="8" key="1">
    <citation type="submission" date="2016-11" db="EMBL/GenBank/DDBJ databases">
        <title>Complete genome sequence of Virgibacillus pantothenticus 21D, a halophilic bacterium isolated from the deep hypersaline anoxic basin Discovery in the Mediterranean Sea.</title>
        <authorList>
            <person name="Zeaiter Z."/>
            <person name="Booth J.M."/>
            <person name="Prosdocimi E.M."/>
            <person name="Mapelli F."/>
            <person name="Fusi M."/>
            <person name="Daffonchio D."/>
            <person name="Borin S."/>
            <person name="Crotti E."/>
        </authorList>
    </citation>
    <scope>NUCLEOTIDE SEQUENCE [LARGE SCALE GENOMIC DNA]</scope>
    <source>
        <strain evidence="8">21D</strain>
    </source>
</reference>
<dbReference type="GO" id="GO:0006310">
    <property type="term" value="P:DNA recombination"/>
    <property type="evidence" value="ECO:0007669"/>
    <property type="project" value="UniProtKB-KW"/>
</dbReference>
<evidence type="ECO:0000256" key="4">
    <source>
        <dbReference type="PROSITE-ProRule" id="PRU01248"/>
    </source>
</evidence>
<dbReference type="KEGG" id="vpn:A21D_02780"/>
<dbReference type="CDD" id="cd00397">
    <property type="entry name" value="DNA_BRE_C"/>
    <property type="match status" value="1"/>
</dbReference>
<dbReference type="PROSITE" id="PS51898">
    <property type="entry name" value="TYR_RECOMBINASE"/>
    <property type="match status" value="1"/>
</dbReference>
<protein>
    <submittedName>
        <fullName evidence="7">Tyrosine recombinase XerC</fullName>
    </submittedName>
</protein>